<evidence type="ECO:0000313" key="2">
    <source>
        <dbReference type="Proteomes" id="UP000712673"/>
    </source>
</evidence>
<name>A0A938B4I5_UNCTE</name>
<dbReference type="Proteomes" id="UP000712673">
    <property type="component" value="Unassembled WGS sequence"/>
</dbReference>
<proteinExistence type="predicted"/>
<gene>
    <name evidence="1" type="ORF">FJZ47_22275</name>
</gene>
<comment type="caution">
    <text evidence="1">The sequence shown here is derived from an EMBL/GenBank/DDBJ whole genome shotgun (WGS) entry which is preliminary data.</text>
</comment>
<dbReference type="AlphaFoldDB" id="A0A938B4I5"/>
<sequence>MQHLVAQYPAVPAWRSALAVIYCDLGQHDLARATQAQAEIEWLSHELAAARGLGGRDRQVGSDAERARSTLTKAIKTAIHKIAQHHPALGHHLATHLKTGLFCQYRPAPGQATLWTL</sequence>
<reference evidence="1" key="1">
    <citation type="submission" date="2019-03" db="EMBL/GenBank/DDBJ databases">
        <title>Lake Tanganyika Metagenome-Assembled Genomes (MAGs).</title>
        <authorList>
            <person name="Tran P."/>
        </authorList>
    </citation>
    <scope>NUCLEOTIDE SEQUENCE</scope>
    <source>
        <strain evidence="1">K_DeepCast_65m_m2_066</strain>
    </source>
</reference>
<accession>A0A938B4I5</accession>
<evidence type="ECO:0000313" key="1">
    <source>
        <dbReference type="EMBL" id="MBM3226501.1"/>
    </source>
</evidence>
<organism evidence="1 2">
    <name type="scientific">Tectimicrobiota bacterium</name>
    <dbReference type="NCBI Taxonomy" id="2528274"/>
    <lineage>
        <taxon>Bacteria</taxon>
        <taxon>Pseudomonadati</taxon>
        <taxon>Nitrospinota/Tectimicrobiota group</taxon>
        <taxon>Candidatus Tectimicrobiota</taxon>
    </lineage>
</organism>
<protein>
    <submittedName>
        <fullName evidence="1">Uncharacterized protein</fullName>
    </submittedName>
</protein>
<dbReference type="EMBL" id="VGLS01000933">
    <property type="protein sequence ID" value="MBM3226501.1"/>
    <property type="molecule type" value="Genomic_DNA"/>
</dbReference>